<proteinExistence type="predicted"/>
<evidence type="ECO:0008006" key="4">
    <source>
        <dbReference type="Google" id="ProtNLM"/>
    </source>
</evidence>
<evidence type="ECO:0000313" key="2">
    <source>
        <dbReference type="EMBL" id="GIJ12249.1"/>
    </source>
</evidence>
<gene>
    <name evidence="2" type="ORF">Van01_54630</name>
</gene>
<reference evidence="2 3" key="1">
    <citation type="submission" date="2021-01" db="EMBL/GenBank/DDBJ databases">
        <title>Whole genome shotgun sequence of Verrucosispora andamanensis NBRC 109075.</title>
        <authorList>
            <person name="Komaki H."/>
            <person name="Tamura T."/>
        </authorList>
    </citation>
    <scope>NUCLEOTIDE SEQUENCE [LARGE SCALE GENOMIC DNA]</scope>
    <source>
        <strain evidence="2 3">NBRC 109075</strain>
    </source>
</reference>
<accession>A0ABQ4I2V8</accession>
<keyword evidence="3" id="KW-1185">Reference proteome</keyword>
<evidence type="ECO:0000313" key="3">
    <source>
        <dbReference type="Proteomes" id="UP000647017"/>
    </source>
</evidence>
<dbReference type="EMBL" id="BOOZ01000048">
    <property type="protein sequence ID" value="GIJ12249.1"/>
    <property type="molecule type" value="Genomic_DNA"/>
</dbReference>
<feature type="region of interest" description="Disordered" evidence="1">
    <location>
        <begin position="58"/>
        <end position="104"/>
    </location>
</feature>
<evidence type="ECO:0000256" key="1">
    <source>
        <dbReference type="SAM" id="MobiDB-lite"/>
    </source>
</evidence>
<comment type="caution">
    <text evidence="2">The sequence shown here is derived from an EMBL/GenBank/DDBJ whole genome shotgun (WGS) entry which is preliminary data.</text>
</comment>
<protein>
    <recommendedName>
        <fullName evidence="4">4Fe-4S Wbl-type domain-containing protein</fullName>
    </recommendedName>
</protein>
<name>A0ABQ4I2V8_9ACTN</name>
<sequence>MHHPIPTLRGTLTHTTAVELYQRHHPTSTAACARCARNPCPVRIFSASVIAAAGEIPSWYDAPTTPPAPAGTAPAEPRQPESAPGMTPHPSETPPEYFGHPVGSREVPLAAAEGLLYEREY</sequence>
<organism evidence="2 3">
    <name type="scientific">Micromonospora andamanensis</name>
    <dbReference type="NCBI Taxonomy" id="1287068"/>
    <lineage>
        <taxon>Bacteria</taxon>
        <taxon>Bacillati</taxon>
        <taxon>Actinomycetota</taxon>
        <taxon>Actinomycetes</taxon>
        <taxon>Micromonosporales</taxon>
        <taxon>Micromonosporaceae</taxon>
        <taxon>Micromonospora</taxon>
    </lineage>
</organism>
<dbReference type="Proteomes" id="UP000647017">
    <property type="component" value="Unassembled WGS sequence"/>
</dbReference>